<evidence type="ECO:0000256" key="1">
    <source>
        <dbReference type="SAM" id="Phobius"/>
    </source>
</evidence>
<keyword evidence="1" id="KW-1133">Transmembrane helix</keyword>
<name>A0A5J4VQN5_9EUKA</name>
<keyword evidence="1" id="KW-0472">Membrane</keyword>
<organism evidence="2 3">
    <name type="scientific">Streblomastix strix</name>
    <dbReference type="NCBI Taxonomy" id="222440"/>
    <lineage>
        <taxon>Eukaryota</taxon>
        <taxon>Metamonada</taxon>
        <taxon>Preaxostyla</taxon>
        <taxon>Oxymonadida</taxon>
        <taxon>Streblomastigidae</taxon>
        <taxon>Streblomastix</taxon>
    </lineage>
</organism>
<evidence type="ECO:0000313" key="2">
    <source>
        <dbReference type="EMBL" id="KAA6384566.1"/>
    </source>
</evidence>
<proteinExistence type="predicted"/>
<gene>
    <name evidence="2" type="ORF">EZS28_019909</name>
</gene>
<dbReference type="Proteomes" id="UP000324800">
    <property type="component" value="Unassembled WGS sequence"/>
</dbReference>
<dbReference type="EMBL" id="SNRW01005697">
    <property type="protein sequence ID" value="KAA6384566.1"/>
    <property type="molecule type" value="Genomic_DNA"/>
</dbReference>
<evidence type="ECO:0000313" key="3">
    <source>
        <dbReference type="Proteomes" id="UP000324800"/>
    </source>
</evidence>
<accession>A0A5J4VQN5</accession>
<sequence length="335" mass="37993">MRKIFSKLVNSLIDGTRLEHSKFINIKEIFSKDLDFQEAEKLLGKLSSEVVLLSVVDLVKNANTSLCKSIRSNLGVCKTEKELLLLNFLEVLVERGAQLQYSGGMNALHKALTDSKLQHLQQTISNTAVLPALLSLIKRKYEWDNIIANDNKQLGLRIRCCEIFQSIQRIGGTTILEQFALSNYSGALIQVVVTYFDECDSVIMTAMDNIALFFSEIHRFSYTFGLERIGNTDIVPQIELIKTSEEQIEEEGGIEEIEAKLLNQKSNGLIGIARINYIYGFMIFLEGMAIFYLDLLILIQLKEIILKINRSTLILLQHKVTTSLFIIRDADHEMP</sequence>
<reference evidence="2 3" key="1">
    <citation type="submission" date="2019-03" db="EMBL/GenBank/DDBJ databases">
        <title>Single cell metagenomics reveals metabolic interactions within the superorganism composed of flagellate Streblomastix strix and complex community of Bacteroidetes bacteria on its surface.</title>
        <authorList>
            <person name="Treitli S.C."/>
            <person name="Kolisko M."/>
            <person name="Husnik F."/>
            <person name="Keeling P."/>
            <person name="Hampl V."/>
        </authorList>
    </citation>
    <scope>NUCLEOTIDE SEQUENCE [LARGE SCALE GENOMIC DNA]</scope>
    <source>
        <strain evidence="2">ST1C</strain>
    </source>
</reference>
<feature type="transmembrane region" description="Helical" evidence="1">
    <location>
        <begin position="277"/>
        <end position="301"/>
    </location>
</feature>
<protein>
    <submittedName>
        <fullName evidence="2">Uncharacterized protein</fullName>
    </submittedName>
</protein>
<keyword evidence="1" id="KW-0812">Transmembrane</keyword>
<comment type="caution">
    <text evidence="2">The sequence shown here is derived from an EMBL/GenBank/DDBJ whole genome shotgun (WGS) entry which is preliminary data.</text>
</comment>
<dbReference type="AlphaFoldDB" id="A0A5J4VQN5"/>